<proteinExistence type="predicted"/>
<protein>
    <submittedName>
        <fullName evidence="1">Uncharacterized protein</fullName>
    </submittedName>
</protein>
<dbReference type="RefSeq" id="XP_024339391.1">
    <property type="nucleotide sequence ID" value="XM_024480714.1"/>
</dbReference>
<reference evidence="1 2" key="1">
    <citation type="submission" date="2017-04" db="EMBL/GenBank/DDBJ databases">
        <title>Genome Sequence of the Model Brown-Rot Fungus Postia placenta SB12.</title>
        <authorList>
            <consortium name="DOE Joint Genome Institute"/>
            <person name="Gaskell J."/>
            <person name="Kersten P."/>
            <person name="Larrondo L.F."/>
            <person name="Canessa P."/>
            <person name="Martinez D."/>
            <person name="Hibbett D."/>
            <person name="Schmoll M."/>
            <person name="Kubicek C.P."/>
            <person name="Martinez A.T."/>
            <person name="Yadav J."/>
            <person name="Master E."/>
            <person name="Magnuson J.K."/>
            <person name="James T."/>
            <person name="Yaver D."/>
            <person name="Berka R."/>
            <person name="Labutti K."/>
            <person name="Lipzen A."/>
            <person name="Aerts A."/>
            <person name="Barry K."/>
            <person name="Henrissat B."/>
            <person name="Blanchette R."/>
            <person name="Grigoriev I."/>
            <person name="Cullen D."/>
        </authorList>
    </citation>
    <scope>NUCLEOTIDE SEQUENCE [LARGE SCALE GENOMIC DNA]</scope>
    <source>
        <strain evidence="1 2">MAD-698-R-SB12</strain>
    </source>
</reference>
<gene>
    <name evidence="1" type="ORF">POSPLADRAFT_1055970</name>
</gene>
<evidence type="ECO:0000313" key="2">
    <source>
        <dbReference type="Proteomes" id="UP000194127"/>
    </source>
</evidence>
<dbReference type="Proteomes" id="UP000194127">
    <property type="component" value="Unassembled WGS sequence"/>
</dbReference>
<organism evidence="1 2">
    <name type="scientific">Postia placenta MAD-698-R-SB12</name>
    <dbReference type="NCBI Taxonomy" id="670580"/>
    <lineage>
        <taxon>Eukaryota</taxon>
        <taxon>Fungi</taxon>
        <taxon>Dikarya</taxon>
        <taxon>Basidiomycota</taxon>
        <taxon>Agaricomycotina</taxon>
        <taxon>Agaricomycetes</taxon>
        <taxon>Polyporales</taxon>
        <taxon>Adustoporiaceae</taxon>
        <taxon>Rhodonia</taxon>
    </lineage>
</organism>
<evidence type="ECO:0000313" key="1">
    <source>
        <dbReference type="EMBL" id="OSX62597.1"/>
    </source>
</evidence>
<name>A0A1X6N1V4_9APHY</name>
<dbReference type="AlphaFoldDB" id="A0A1X6N1V4"/>
<accession>A0A1X6N1V4</accession>
<dbReference type="GeneID" id="36325664"/>
<dbReference type="EMBL" id="KZ110596">
    <property type="protein sequence ID" value="OSX62597.1"/>
    <property type="molecule type" value="Genomic_DNA"/>
</dbReference>
<sequence length="604" mass="66047">MAKHHIDPIPTVQRPLHLIYQPASLPSQRPASASLSCDDQLQIKWDAIDVNADSRLLASALRSAALQQGAALQRAVTAFARDASQCVVRVAIATKERELVSYLITVLNEFPALFFEIFVGNEEQRELYASRVQSGVVRTADLDKVLTGEDLPEHPYYDILVVFDRSSDEDRFRSILLRCSSCVVPGGISVVTAQLHASCGYQVEESIRGPYEQLGMAVLGSKQGNSDPPSAATIVSQRIDYRSTTDTMLFARDALIFAYSHGQEMTLQQYFRNLDSSEELDVWILAGRDSGRASGLLRALRREYITWTIRLVVFPPSFSEQQRNEYLVKIPAIMRQEPEILVSPEGTFLVPRLVPIPPIVPDPVSEQKSIPGSVPLDKVLVDVCSSWTFNSCAAILGIVNGTQSPMLPAGTCVVGVLDGVPVQPSIIHADLVSHVSPEVHSLAAAGPACLLGFLSAVLAPGLSTFRRLQRLQSMRILLTHADSPVGRAIAFLYSVLKVEHVKLDQNASMLDLARVGKGSFHLIISGYEGTDAGPITFMRSLLLQGEGRMFLWNTEDEGVTNILRTDPCSVQDALAVVVPMLEEHVTDLQPVLSSPVDTKSSDVE</sequence>
<keyword evidence="2" id="KW-1185">Reference proteome</keyword>
<feature type="non-terminal residue" evidence="1">
    <location>
        <position position="604"/>
    </location>
</feature>